<dbReference type="AlphaFoldDB" id="F9S880"/>
<evidence type="ECO:0000313" key="2">
    <source>
        <dbReference type="Proteomes" id="UP000004605"/>
    </source>
</evidence>
<dbReference type="EMBL" id="AFWF01000314">
    <property type="protein sequence ID" value="EGU30157.1"/>
    <property type="molecule type" value="Genomic_DNA"/>
</dbReference>
<reference evidence="1 2" key="1">
    <citation type="journal article" date="2012" name="Int. J. Syst. Evol. Microbiol.">
        <title>Vibrio caribbeanicus sp. nov., isolated from the marine sponge Scleritoderma cyanea.</title>
        <authorList>
            <person name="Hoffmann M."/>
            <person name="Monday S.R."/>
            <person name="Allard M.W."/>
            <person name="Strain E.A."/>
            <person name="Whittaker P."/>
            <person name="Naum M."/>
            <person name="McCarthy P.J."/>
            <person name="Lopez J.V."/>
            <person name="Fischer M."/>
            <person name="Brown E.W."/>
        </authorList>
    </citation>
    <scope>NUCLEOTIDE SEQUENCE [LARGE SCALE GENOMIC DNA]</scope>
    <source>
        <strain evidence="1 2">ATCC 700023</strain>
    </source>
</reference>
<accession>F9S880</accession>
<protein>
    <submittedName>
        <fullName evidence="1">Uncharacterized protein</fullName>
    </submittedName>
</protein>
<dbReference type="Proteomes" id="UP000004605">
    <property type="component" value="Unassembled WGS sequence"/>
</dbReference>
<sequence>MTVFLVNDYIKIKRTGIVNWVGIERQALLCKLTENNRQLNPICWLDPALKIL</sequence>
<evidence type="ECO:0000313" key="1">
    <source>
        <dbReference type="EMBL" id="EGU30157.1"/>
    </source>
</evidence>
<keyword evidence="2" id="KW-1185">Reference proteome</keyword>
<gene>
    <name evidence="1" type="ORF">VII00023_14849</name>
</gene>
<proteinExistence type="predicted"/>
<comment type="caution">
    <text evidence="1">The sequence shown here is derived from an EMBL/GenBank/DDBJ whole genome shotgun (WGS) entry which is preliminary data.</text>
</comment>
<name>F9S880_9VIBR</name>
<organism evidence="1 2">
    <name type="scientific">Vibrio ichthyoenteri ATCC 700023</name>
    <dbReference type="NCBI Taxonomy" id="870968"/>
    <lineage>
        <taxon>Bacteria</taxon>
        <taxon>Pseudomonadati</taxon>
        <taxon>Pseudomonadota</taxon>
        <taxon>Gammaproteobacteria</taxon>
        <taxon>Vibrionales</taxon>
        <taxon>Vibrionaceae</taxon>
        <taxon>Vibrio</taxon>
    </lineage>
</organism>